<evidence type="ECO:0000313" key="1">
    <source>
        <dbReference type="EMBL" id="EIJ80395.1"/>
    </source>
</evidence>
<proteinExistence type="predicted"/>
<dbReference type="EMBL" id="AFEU01000002">
    <property type="protein sequence ID" value="EIJ80395.1"/>
    <property type="molecule type" value="Genomic_DNA"/>
</dbReference>
<dbReference type="Proteomes" id="UP000010523">
    <property type="component" value="Unassembled WGS sequence"/>
</dbReference>
<keyword evidence="2" id="KW-1185">Reference proteome</keyword>
<dbReference type="STRING" id="997296.PB1_08547"/>
<accession>I3E1M4</accession>
<evidence type="ECO:0000313" key="2">
    <source>
        <dbReference type="Proteomes" id="UP000010523"/>
    </source>
</evidence>
<dbReference type="AlphaFoldDB" id="I3E1M4"/>
<gene>
    <name evidence="1" type="ORF">PB1_08547</name>
</gene>
<protein>
    <submittedName>
        <fullName evidence="1">Uncharacterized protein</fullName>
    </submittedName>
</protein>
<dbReference type="PATRIC" id="fig|997296.3.peg.1816"/>
<organism evidence="1 2">
    <name type="scientific">Bacillus methanolicus PB1</name>
    <dbReference type="NCBI Taxonomy" id="997296"/>
    <lineage>
        <taxon>Bacteria</taxon>
        <taxon>Bacillati</taxon>
        <taxon>Bacillota</taxon>
        <taxon>Bacilli</taxon>
        <taxon>Bacillales</taxon>
        <taxon>Bacillaceae</taxon>
        <taxon>Bacillus</taxon>
    </lineage>
</organism>
<comment type="caution">
    <text evidence="1">The sequence shown here is derived from an EMBL/GenBank/DDBJ whole genome shotgun (WGS) entry which is preliminary data.</text>
</comment>
<sequence length="34" mass="4053">MSKNFCSIKGEIYDKIFRQLFSHKKEDDQNEEGS</sequence>
<name>I3E1M4_BACMT</name>
<reference evidence="1 2" key="1">
    <citation type="journal article" date="2012" name="Appl. Environ. Microbiol.">
        <title>Genome Sequence of Thermotolerant Bacillus methanolicus: Features and Regulation Related to Methylotrophy and Production of L-Lysine and L-Glutamate from Methanol.</title>
        <authorList>
            <person name="Heggeset T.M."/>
            <person name="Krog A."/>
            <person name="Balzer S."/>
            <person name="Wentzel A."/>
            <person name="Ellingsen T.E."/>
            <person name="Brautaset T."/>
        </authorList>
    </citation>
    <scope>NUCLEOTIDE SEQUENCE [LARGE SCALE GENOMIC DNA]</scope>
    <source>
        <strain evidence="1 2">PB1</strain>
    </source>
</reference>